<name>A0A7X0HLH2_9ACTN</name>
<evidence type="ECO:0000313" key="1">
    <source>
        <dbReference type="EMBL" id="MBB6439870.1"/>
    </source>
</evidence>
<protein>
    <submittedName>
        <fullName evidence="1">Uncharacterized protein</fullName>
    </submittedName>
</protein>
<proteinExistence type="predicted"/>
<gene>
    <name evidence="1" type="ORF">HNQ79_006382</name>
</gene>
<dbReference type="EMBL" id="JACHEM010000030">
    <property type="protein sequence ID" value="MBB6439870.1"/>
    <property type="molecule type" value="Genomic_DNA"/>
</dbReference>
<evidence type="ECO:0000313" key="2">
    <source>
        <dbReference type="Proteomes" id="UP000540423"/>
    </source>
</evidence>
<sequence length="41" mass="4536">MACTRGQTPQYLFTAGALFAELVRCRCKQPAHTSATLWPPL</sequence>
<organism evidence="1 2">
    <name type="scientific">Streptomyces candidus</name>
    <dbReference type="NCBI Taxonomy" id="67283"/>
    <lineage>
        <taxon>Bacteria</taxon>
        <taxon>Bacillati</taxon>
        <taxon>Actinomycetota</taxon>
        <taxon>Actinomycetes</taxon>
        <taxon>Kitasatosporales</taxon>
        <taxon>Streptomycetaceae</taxon>
        <taxon>Streptomyces</taxon>
    </lineage>
</organism>
<accession>A0A7X0HLH2</accession>
<keyword evidence="2" id="KW-1185">Reference proteome</keyword>
<reference evidence="1 2" key="1">
    <citation type="submission" date="2020-08" db="EMBL/GenBank/DDBJ databases">
        <title>Genomic Encyclopedia of Type Strains, Phase IV (KMG-IV): sequencing the most valuable type-strain genomes for metagenomic binning, comparative biology and taxonomic classification.</title>
        <authorList>
            <person name="Goeker M."/>
        </authorList>
    </citation>
    <scope>NUCLEOTIDE SEQUENCE [LARGE SCALE GENOMIC DNA]</scope>
    <source>
        <strain evidence="1 2">DSM 40141</strain>
    </source>
</reference>
<dbReference type="AlphaFoldDB" id="A0A7X0HLH2"/>
<dbReference type="Proteomes" id="UP000540423">
    <property type="component" value="Unassembled WGS sequence"/>
</dbReference>
<comment type="caution">
    <text evidence="1">The sequence shown here is derived from an EMBL/GenBank/DDBJ whole genome shotgun (WGS) entry which is preliminary data.</text>
</comment>